<accession>M8D521</accession>
<comment type="caution">
    <text evidence="2">The sequence shown here is derived from an EMBL/GenBank/DDBJ whole genome shotgun (WGS) entry which is preliminary data.</text>
</comment>
<evidence type="ECO:0000313" key="2">
    <source>
        <dbReference type="EMBL" id="EMT51384.1"/>
    </source>
</evidence>
<keyword evidence="1" id="KW-1133">Transmembrane helix</keyword>
<keyword evidence="1" id="KW-0812">Transmembrane</keyword>
<sequence>MENEFVVGWGTLSLINAGLAQGKNRSGRNWFFLSLFLGPIATLIIVVWDKLPEKKE</sequence>
<gene>
    <name evidence="2" type="ORF">I532_17563</name>
</gene>
<dbReference type="EMBL" id="APBN01000008">
    <property type="protein sequence ID" value="EMT51384.1"/>
    <property type="molecule type" value="Genomic_DNA"/>
</dbReference>
<name>M8D521_9BACL</name>
<keyword evidence="1" id="KW-0472">Membrane</keyword>
<keyword evidence="3" id="KW-1185">Reference proteome</keyword>
<dbReference type="AlphaFoldDB" id="M8D521"/>
<evidence type="ECO:0008006" key="4">
    <source>
        <dbReference type="Google" id="ProtNLM"/>
    </source>
</evidence>
<evidence type="ECO:0000313" key="3">
    <source>
        <dbReference type="Proteomes" id="UP000012081"/>
    </source>
</evidence>
<dbReference type="Proteomes" id="UP000012081">
    <property type="component" value="Unassembled WGS sequence"/>
</dbReference>
<feature type="transmembrane region" description="Helical" evidence="1">
    <location>
        <begin position="30"/>
        <end position="48"/>
    </location>
</feature>
<dbReference type="PATRIC" id="fig|1300222.3.peg.3681"/>
<protein>
    <recommendedName>
        <fullName evidence="4">NusB antitermination factor</fullName>
    </recommendedName>
</protein>
<organism evidence="2 3">
    <name type="scientific">Brevibacillus borstelensis AK1</name>
    <dbReference type="NCBI Taxonomy" id="1300222"/>
    <lineage>
        <taxon>Bacteria</taxon>
        <taxon>Bacillati</taxon>
        <taxon>Bacillota</taxon>
        <taxon>Bacilli</taxon>
        <taxon>Bacillales</taxon>
        <taxon>Paenibacillaceae</taxon>
        <taxon>Brevibacillus</taxon>
    </lineage>
</organism>
<proteinExistence type="predicted"/>
<evidence type="ECO:0000256" key="1">
    <source>
        <dbReference type="SAM" id="Phobius"/>
    </source>
</evidence>
<reference evidence="2 3" key="1">
    <citation type="submission" date="2013-03" db="EMBL/GenBank/DDBJ databases">
        <title>Assembly of a new bacterial strain Brevibacillus borstelensis AK1.</title>
        <authorList>
            <person name="Rajan I."/>
            <person name="PoliReddy D."/>
            <person name="Sugumar T."/>
            <person name="Rathinam K."/>
            <person name="Alqarawi S."/>
            <person name="Khalil A.B."/>
            <person name="Sivakumar N."/>
        </authorList>
    </citation>
    <scope>NUCLEOTIDE SEQUENCE [LARGE SCALE GENOMIC DNA]</scope>
    <source>
        <strain evidence="2 3">AK1</strain>
    </source>
</reference>
<dbReference type="RefSeq" id="WP_003389840.1">
    <property type="nucleotide sequence ID" value="NZ_APBN01000008.1"/>
</dbReference>